<proteinExistence type="predicted"/>
<evidence type="ECO:0000313" key="6">
    <source>
        <dbReference type="EMBL" id="KAK4123882.1"/>
    </source>
</evidence>
<evidence type="ECO:0000256" key="4">
    <source>
        <dbReference type="ARBA" id="ARBA00023136"/>
    </source>
</evidence>
<evidence type="ECO:0000256" key="3">
    <source>
        <dbReference type="ARBA" id="ARBA00022989"/>
    </source>
</evidence>
<reference evidence="6" key="2">
    <citation type="submission" date="2023-05" db="EMBL/GenBank/DDBJ databases">
        <authorList>
            <consortium name="Lawrence Berkeley National Laboratory"/>
            <person name="Steindorff A."/>
            <person name="Hensen N."/>
            <person name="Bonometti L."/>
            <person name="Westerberg I."/>
            <person name="Brannstrom I.O."/>
            <person name="Guillou S."/>
            <person name="Cros-Aarteil S."/>
            <person name="Calhoun S."/>
            <person name="Haridas S."/>
            <person name="Kuo A."/>
            <person name="Mondo S."/>
            <person name="Pangilinan J."/>
            <person name="Riley R."/>
            <person name="Labutti K."/>
            <person name="Andreopoulos B."/>
            <person name="Lipzen A."/>
            <person name="Chen C."/>
            <person name="Yanf M."/>
            <person name="Daum C."/>
            <person name="Ng V."/>
            <person name="Clum A."/>
            <person name="Ohm R."/>
            <person name="Martin F."/>
            <person name="Silar P."/>
            <person name="Natvig D."/>
            <person name="Lalanne C."/>
            <person name="Gautier V."/>
            <person name="Ament-Velasquez S.L."/>
            <person name="Kruys A."/>
            <person name="Hutchinson M.I."/>
            <person name="Powell A.J."/>
            <person name="Barry K."/>
            <person name="Miller A.N."/>
            <person name="Grigoriev I.V."/>
            <person name="Debuchy R."/>
            <person name="Gladieux P."/>
            <person name="Thoren M.H."/>
            <person name="Johannesson H."/>
        </authorList>
    </citation>
    <scope>NUCLEOTIDE SEQUENCE</scope>
    <source>
        <strain evidence="6">CBS 731.68</strain>
    </source>
</reference>
<dbReference type="AlphaFoldDB" id="A0AAN6U025"/>
<feature type="transmembrane region" description="Helical" evidence="5">
    <location>
        <begin position="173"/>
        <end position="197"/>
    </location>
</feature>
<name>A0AAN6U025_9PEZI</name>
<feature type="transmembrane region" description="Helical" evidence="5">
    <location>
        <begin position="34"/>
        <end position="54"/>
    </location>
</feature>
<dbReference type="PANTHER" id="PTHR31465:SF9">
    <property type="entry name" value="SPHINGOID LONG-CHAIN BASE TRANSPORTER RSB1"/>
    <property type="match status" value="1"/>
</dbReference>
<dbReference type="GO" id="GO:0000324">
    <property type="term" value="C:fungal-type vacuole"/>
    <property type="evidence" value="ECO:0007669"/>
    <property type="project" value="TreeGrafter"/>
</dbReference>
<dbReference type="GO" id="GO:0005886">
    <property type="term" value="C:plasma membrane"/>
    <property type="evidence" value="ECO:0007669"/>
    <property type="project" value="TreeGrafter"/>
</dbReference>
<keyword evidence="2 5" id="KW-0812">Transmembrane</keyword>
<keyword evidence="3 5" id="KW-1133">Transmembrane helix</keyword>
<organism evidence="6 7">
    <name type="scientific">Parathielavia appendiculata</name>
    <dbReference type="NCBI Taxonomy" id="2587402"/>
    <lineage>
        <taxon>Eukaryota</taxon>
        <taxon>Fungi</taxon>
        <taxon>Dikarya</taxon>
        <taxon>Ascomycota</taxon>
        <taxon>Pezizomycotina</taxon>
        <taxon>Sordariomycetes</taxon>
        <taxon>Sordariomycetidae</taxon>
        <taxon>Sordariales</taxon>
        <taxon>Chaetomiaceae</taxon>
        <taxon>Parathielavia</taxon>
    </lineage>
</organism>
<dbReference type="GeneID" id="87828017"/>
<feature type="transmembrane region" description="Helical" evidence="5">
    <location>
        <begin position="253"/>
        <end position="272"/>
    </location>
</feature>
<evidence type="ECO:0000313" key="7">
    <source>
        <dbReference type="Proteomes" id="UP001302602"/>
    </source>
</evidence>
<comment type="subcellular location">
    <subcellularLocation>
        <location evidence="1">Membrane</location>
        <topology evidence="1">Multi-pass membrane protein</topology>
    </subcellularLocation>
</comment>
<dbReference type="RefSeq" id="XP_062647653.1">
    <property type="nucleotide sequence ID" value="XM_062791248.1"/>
</dbReference>
<feature type="transmembrane region" description="Helical" evidence="5">
    <location>
        <begin position="92"/>
        <end position="115"/>
    </location>
</feature>
<comment type="caution">
    <text evidence="6">The sequence shown here is derived from an EMBL/GenBank/DDBJ whole genome shotgun (WGS) entry which is preliminary data.</text>
</comment>
<feature type="transmembrane region" description="Helical" evidence="5">
    <location>
        <begin position="217"/>
        <end position="237"/>
    </location>
</feature>
<feature type="transmembrane region" description="Helical" evidence="5">
    <location>
        <begin position="135"/>
        <end position="153"/>
    </location>
</feature>
<keyword evidence="4 5" id="KW-0472">Membrane</keyword>
<keyword evidence="7" id="KW-1185">Reference proteome</keyword>
<evidence type="ECO:0000256" key="2">
    <source>
        <dbReference type="ARBA" id="ARBA00022692"/>
    </source>
</evidence>
<dbReference type="Pfam" id="PF04479">
    <property type="entry name" value="RTA1"/>
    <property type="match status" value="1"/>
</dbReference>
<dbReference type="InterPro" id="IPR007568">
    <property type="entry name" value="RTA1"/>
</dbReference>
<sequence>MYVLPNGLVPFGPSANCTLETCPLEASILKYRPYQGASGTFIAVFALCLIVHAYQGVRTRSWGFMASMLCGCALEIAGYAGRLVIHDNPFDFGGFLAQIICITVAPVFFCSAIYVVLSQVINHIDRSLSRFNPNLIYWIFITFDLASLILQAAGGALSCTGATAADIQVGVNISLAGLVFQVATLAIFCALFADYLVACRRLPPARWASLDRRLKSVLGFLFASILFVLVRCAYRIVELHEGYFSELFRDEPLFIALESVVMCIAVICLNMGHPGTVLGKTGTEPEKDRAWELERISSQERS</sequence>
<evidence type="ECO:0000256" key="1">
    <source>
        <dbReference type="ARBA" id="ARBA00004141"/>
    </source>
</evidence>
<protein>
    <submittedName>
        <fullName evidence="6">Parasitic phase-specific protein PSP-1</fullName>
    </submittedName>
</protein>
<gene>
    <name evidence="6" type="ORF">N657DRAFT_634060</name>
</gene>
<dbReference type="Proteomes" id="UP001302602">
    <property type="component" value="Unassembled WGS sequence"/>
</dbReference>
<dbReference type="PANTHER" id="PTHR31465">
    <property type="entry name" value="PROTEIN RTA1-RELATED"/>
    <property type="match status" value="1"/>
</dbReference>
<evidence type="ECO:0000256" key="5">
    <source>
        <dbReference type="SAM" id="Phobius"/>
    </source>
</evidence>
<feature type="transmembrane region" description="Helical" evidence="5">
    <location>
        <begin position="61"/>
        <end position="80"/>
    </location>
</feature>
<reference evidence="6" key="1">
    <citation type="journal article" date="2023" name="Mol. Phylogenet. Evol.">
        <title>Genome-scale phylogeny and comparative genomics of the fungal order Sordariales.</title>
        <authorList>
            <person name="Hensen N."/>
            <person name="Bonometti L."/>
            <person name="Westerberg I."/>
            <person name="Brannstrom I.O."/>
            <person name="Guillou S."/>
            <person name="Cros-Aarteil S."/>
            <person name="Calhoun S."/>
            <person name="Haridas S."/>
            <person name="Kuo A."/>
            <person name="Mondo S."/>
            <person name="Pangilinan J."/>
            <person name="Riley R."/>
            <person name="LaButti K."/>
            <person name="Andreopoulos B."/>
            <person name="Lipzen A."/>
            <person name="Chen C."/>
            <person name="Yan M."/>
            <person name="Daum C."/>
            <person name="Ng V."/>
            <person name="Clum A."/>
            <person name="Steindorff A."/>
            <person name="Ohm R.A."/>
            <person name="Martin F."/>
            <person name="Silar P."/>
            <person name="Natvig D.O."/>
            <person name="Lalanne C."/>
            <person name="Gautier V."/>
            <person name="Ament-Velasquez S.L."/>
            <person name="Kruys A."/>
            <person name="Hutchinson M.I."/>
            <person name="Powell A.J."/>
            <person name="Barry K."/>
            <person name="Miller A.N."/>
            <person name="Grigoriev I.V."/>
            <person name="Debuchy R."/>
            <person name="Gladieux P."/>
            <person name="Hiltunen Thoren M."/>
            <person name="Johannesson H."/>
        </authorList>
    </citation>
    <scope>NUCLEOTIDE SEQUENCE</scope>
    <source>
        <strain evidence="6">CBS 731.68</strain>
    </source>
</reference>
<dbReference type="EMBL" id="MU853228">
    <property type="protein sequence ID" value="KAK4123882.1"/>
    <property type="molecule type" value="Genomic_DNA"/>
</dbReference>
<accession>A0AAN6U025</accession>